<name>A0A930V2T0_9ACTN</name>
<keyword evidence="1" id="KW-0812">Transmembrane</keyword>
<organism evidence="2 3">
    <name type="scientific">Nocardioides acrostichi</name>
    <dbReference type="NCBI Taxonomy" id="2784339"/>
    <lineage>
        <taxon>Bacteria</taxon>
        <taxon>Bacillati</taxon>
        <taxon>Actinomycetota</taxon>
        <taxon>Actinomycetes</taxon>
        <taxon>Propionibacteriales</taxon>
        <taxon>Nocardioidaceae</taxon>
        <taxon>Nocardioides</taxon>
    </lineage>
</organism>
<feature type="transmembrane region" description="Helical" evidence="1">
    <location>
        <begin position="158"/>
        <end position="175"/>
    </location>
</feature>
<keyword evidence="3" id="KW-1185">Reference proteome</keyword>
<feature type="transmembrane region" description="Helical" evidence="1">
    <location>
        <begin position="76"/>
        <end position="94"/>
    </location>
</feature>
<dbReference type="Proteomes" id="UP000656804">
    <property type="component" value="Unassembled WGS sequence"/>
</dbReference>
<feature type="transmembrane region" description="Helical" evidence="1">
    <location>
        <begin position="33"/>
        <end position="55"/>
    </location>
</feature>
<dbReference type="AlphaFoldDB" id="A0A930V2T0"/>
<feature type="transmembrane region" description="Helical" evidence="1">
    <location>
        <begin position="181"/>
        <end position="208"/>
    </location>
</feature>
<dbReference type="EMBL" id="JADIVZ010000007">
    <property type="protein sequence ID" value="MBF4162752.1"/>
    <property type="molecule type" value="Genomic_DNA"/>
</dbReference>
<feature type="transmembrane region" description="Helical" evidence="1">
    <location>
        <begin position="7"/>
        <end position="27"/>
    </location>
</feature>
<evidence type="ECO:0000256" key="1">
    <source>
        <dbReference type="SAM" id="Phobius"/>
    </source>
</evidence>
<comment type="caution">
    <text evidence="2">The sequence shown here is derived from an EMBL/GenBank/DDBJ whole genome shotgun (WGS) entry which is preliminary data.</text>
</comment>
<proteinExistence type="predicted"/>
<sequence length="329" mass="35198">MHLRFIVVNAAVGALVALVPLLVLLLSRERHGAPGVALLGFLVLGLTLTTRASLLASVRPEDAERRRRQRRTRSRLTLVALVVGAGLVTAGVFIAWRPVAALLVTIVVLVVVGALTVALDRYADATARRYPTGQLLPGDEERLAPAAVHTALLRRARIGVVAGLCAGAAVAVLVSTHGSGIASGLLAGGAVLLVVATSVVGLGSWGLWLAAARRVSAVTDAPQADIRRILRAITLGRVSRLSREQQEVARRWAPAAETQLMLQPLAISPLLVWVLLNATSRLFDQPDTFNFVMLVLAWVLLPLAWLLLVVQWRRVRAFARSTTESSRDA</sequence>
<accession>A0A930V2T0</accession>
<feature type="transmembrane region" description="Helical" evidence="1">
    <location>
        <begin position="100"/>
        <end position="119"/>
    </location>
</feature>
<dbReference type="RefSeq" id="WP_194504018.1">
    <property type="nucleotide sequence ID" value="NZ_JADIVZ010000007.1"/>
</dbReference>
<feature type="transmembrane region" description="Helical" evidence="1">
    <location>
        <begin position="291"/>
        <end position="310"/>
    </location>
</feature>
<protein>
    <submittedName>
        <fullName evidence="2">Uncharacterized protein</fullName>
    </submittedName>
</protein>
<evidence type="ECO:0000313" key="2">
    <source>
        <dbReference type="EMBL" id="MBF4162752.1"/>
    </source>
</evidence>
<gene>
    <name evidence="2" type="ORF">ISG29_13725</name>
</gene>
<keyword evidence="1" id="KW-1133">Transmembrane helix</keyword>
<evidence type="ECO:0000313" key="3">
    <source>
        <dbReference type="Proteomes" id="UP000656804"/>
    </source>
</evidence>
<feature type="transmembrane region" description="Helical" evidence="1">
    <location>
        <begin position="260"/>
        <end position="279"/>
    </location>
</feature>
<keyword evidence="1" id="KW-0472">Membrane</keyword>
<reference evidence="2" key="1">
    <citation type="submission" date="2020-11" db="EMBL/GenBank/DDBJ databases">
        <title>Nocardioides sp. CBS4Y-1, whole genome shotgun sequence.</title>
        <authorList>
            <person name="Tuo L."/>
        </authorList>
    </citation>
    <scope>NUCLEOTIDE SEQUENCE</scope>
    <source>
        <strain evidence="2">CBS4Y-1</strain>
    </source>
</reference>